<dbReference type="EMBL" id="JAZGQO010000010">
    <property type="protein sequence ID" value="KAK6176416.1"/>
    <property type="molecule type" value="Genomic_DNA"/>
</dbReference>
<reference evidence="1 2" key="1">
    <citation type="submission" date="2024-01" db="EMBL/GenBank/DDBJ databases">
        <title>The genome of the rayed Mediterranean limpet Patella caerulea (Linnaeus, 1758).</title>
        <authorList>
            <person name="Anh-Thu Weber A."/>
            <person name="Halstead-Nussloch G."/>
        </authorList>
    </citation>
    <scope>NUCLEOTIDE SEQUENCE [LARGE SCALE GENOMIC DNA]</scope>
    <source>
        <strain evidence="1">AATW-2023a</strain>
        <tissue evidence="1">Whole specimen</tissue>
    </source>
</reference>
<evidence type="ECO:0000313" key="2">
    <source>
        <dbReference type="Proteomes" id="UP001347796"/>
    </source>
</evidence>
<accession>A0AAN8JE43</accession>
<dbReference type="AlphaFoldDB" id="A0AAN8JE43"/>
<organism evidence="1 2">
    <name type="scientific">Patella caerulea</name>
    <name type="common">Rayed Mediterranean limpet</name>
    <dbReference type="NCBI Taxonomy" id="87958"/>
    <lineage>
        <taxon>Eukaryota</taxon>
        <taxon>Metazoa</taxon>
        <taxon>Spiralia</taxon>
        <taxon>Lophotrochozoa</taxon>
        <taxon>Mollusca</taxon>
        <taxon>Gastropoda</taxon>
        <taxon>Patellogastropoda</taxon>
        <taxon>Patelloidea</taxon>
        <taxon>Patellidae</taxon>
        <taxon>Patella</taxon>
    </lineage>
</organism>
<sequence length="135" mass="15829">MLTLAASLRGSARGIYLNLSLREKRRYASLVKELSHRFGSILQHGKWMTKLEGRRRKADKSIAELGDDLRRMAQRAYPEFDAKEQEALALIQLYKTIGLEMKCRCLDRDCRTVAQAVDMKPCWVTEWRRNDQLKW</sequence>
<protein>
    <submittedName>
        <fullName evidence="1">Uncharacterized protein</fullName>
    </submittedName>
</protein>
<evidence type="ECO:0000313" key="1">
    <source>
        <dbReference type="EMBL" id="KAK6176416.1"/>
    </source>
</evidence>
<proteinExistence type="predicted"/>
<name>A0AAN8JE43_PATCE</name>
<dbReference type="Proteomes" id="UP001347796">
    <property type="component" value="Unassembled WGS sequence"/>
</dbReference>
<comment type="caution">
    <text evidence="1">The sequence shown here is derived from an EMBL/GenBank/DDBJ whole genome shotgun (WGS) entry which is preliminary data.</text>
</comment>
<gene>
    <name evidence="1" type="ORF">SNE40_014706</name>
</gene>
<keyword evidence="2" id="KW-1185">Reference proteome</keyword>